<evidence type="ECO:0000313" key="3">
    <source>
        <dbReference type="Proteomes" id="UP000824028"/>
    </source>
</evidence>
<name>A0A9D2EAP2_9BACE</name>
<evidence type="ECO:0000259" key="1">
    <source>
        <dbReference type="Pfam" id="PF16409"/>
    </source>
</evidence>
<dbReference type="Proteomes" id="UP000824028">
    <property type="component" value="Unassembled WGS sequence"/>
</dbReference>
<dbReference type="EMBL" id="DXBX01000082">
    <property type="protein sequence ID" value="HIZ33825.1"/>
    <property type="molecule type" value="Genomic_DNA"/>
</dbReference>
<protein>
    <submittedName>
        <fullName evidence="2">DUF5017 domain-containing protein</fullName>
    </submittedName>
</protein>
<dbReference type="NCBIfam" id="NF038128">
    <property type="entry name" value="choice_anch_J"/>
    <property type="match status" value="2"/>
</dbReference>
<organism evidence="2 3">
    <name type="scientific">Candidatus Bacteroides merdigallinarum</name>
    <dbReference type="NCBI Taxonomy" id="2838473"/>
    <lineage>
        <taxon>Bacteria</taxon>
        <taxon>Pseudomonadati</taxon>
        <taxon>Bacteroidota</taxon>
        <taxon>Bacteroidia</taxon>
        <taxon>Bacteroidales</taxon>
        <taxon>Bacteroidaceae</taxon>
        <taxon>Bacteroides</taxon>
    </lineage>
</organism>
<feature type="domain" description="DUF5017" evidence="1">
    <location>
        <begin position="281"/>
        <end position="379"/>
    </location>
</feature>
<proteinExistence type="predicted"/>
<comment type="caution">
    <text evidence="2">The sequence shown here is derived from an EMBL/GenBank/DDBJ whole genome shotgun (WGS) entry which is preliminary data.</text>
</comment>
<dbReference type="AlphaFoldDB" id="A0A9D2EAP2"/>
<sequence>MKHKHLLYSLFAAASLITVSCDYNEDNFPGYDELAHPTDIGNDTLTLVSSDYKNIAKIDANINLATSKDPEGESYLRALEAVGNNGYFTEDAQIAWYMPAYLEQKFPYYDDGSKATIFYKEYTNLPDYLNDFNGIKKYSLTADDYQTVWGEDMTASFLTPATIRQMPNILATAISDAKEGDMRLVEYAFSETEPSTGGGSVEVSPIYLEAVIGDDDGGFQPQNITLEGVSYVWKYDSEHHYWKASAYVGGNKTAESWLLTPEVDLTAAKEPVLSADLILNHLNGAPMENHIAIKVSTDYAGDVKTATWETLEIPNKPTGNSWDEVNTGNIDLSAYKGQKIYIAFQYNSNTDAAPTWEVYNVYVQELEVATATKALASTRAVSEPNAAAVYRYDGSNWQAYSTDEADIAVLQPADYDQIGYTTIKTPGETLPIYLKQAYPYAQADDVVAVVYYNYDGGISATEFIYDGATWTETTVAQTSSIVFLKSGGEWQEAKVYYSATLLNGESGGFTVQDIELDGLSTIWTLDNSYGWKGSGYSNGNKENKETESWLVSPEIDLSKAVAPVLKFDVAINFLNAKTVDDYFSVNVSTDYSRDATTATWDQLEITQWPEGNSWSFSTVEGVKLDAYVGQKIYLSFHYLSDSESAITVEIKNLSIQE</sequence>
<dbReference type="PROSITE" id="PS51257">
    <property type="entry name" value="PROKAR_LIPOPROTEIN"/>
    <property type="match status" value="1"/>
</dbReference>
<accession>A0A9D2EAP2</accession>
<reference evidence="2" key="2">
    <citation type="submission" date="2021-04" db="EMBL/GenBank/DDBJ databases">
        <authorList>
            <person name="Gilroy R."/>
        </authorList>
    </citation>
    <scope>NUCLEOTIDE SEQUENCE</scope>
    <source>
        <strain evidence="2">ChiHjej9B8-1298</strain>
    </source>
</reference>
<gene>
    <name evidence="2" type="ORF">H9814_09885</name>
</gene>
<dbReference type="InterPro" id="IPR032185">
    <property type="entry name" value="DUF5017"/>
</dbReference>
<reference evidence="2" key="1">
    <citation type="journal article" date="2021" name="PeerJ">
        <title>Extensive microbial diversity within the chicken gut microbiome revealed by metagenomics and culture.</title>
        <authorList>
            <person name="Gilroy R."/>
            <person name="Ravi A."/>
            <person name="Getino M."/>
            <person name="Pursley I."/>
            <person name="Horton D.L."/>
            <person name="Alikhan N.F."/>
            <person name="Baker D."/>
            <person name="Gharbi K."/>
            <person name="Hall N."/>
            <person name="Watson M."/>
            <person name="Adriaenssens E.M."/>
            <person name="Foster-Nyarko E."/>
            <person name="Jarju S."/>
            <person name="Secka A."/>
            <person name="Antonio M."/>
            <person name="Oren A."/>
            <person name="Chaudhuri R.R."/>
            <person name="La Ragione R."/>
            <person name="Hildebrand F."/>
            <person name="Pallen M.J."/>
        </authorList>
    </citation>
    <scope>NUCLEOTIDE SEQUENCE</scope>
    <source>
        <strain evidence="2">ChiHjej9B8-1298</strain>
    </source>
</reference>
<dbReference type="Pfam" id="PF16409">
    <property type="entry name" value="DUF5017"/>
    <property type="match status" value="1"/>
</dbReference>
<evidence type="ECO:0000313" key="2">
    <source>
        <dbReference type="EMBL" id="HIZ33825.1"/>
    </source>
</evidence>